<dbReference type="Pfam" id="PF00675">
    <property type="entry name" value="Peptidase_M16"/>
    <property type="match status" value="1"/>
</dbReference>
<reference evidence="5 6" key="2">
    <citation type="submission" date="2025-04" db="UniProtKB">
        <authorList>
            <consortium name="RefSeq"/>
        </authorList>
    </citation>
    <scope>IDENTIFICATION</scope>
    <source>
        <strain evidence="5 6">DH4</strain>
        <tissue evidence="5 6">Whole body</tissue>
    </source>
</reference>
<evidence type="ECO:0000259" key="2">
    <source>
        <dbReference type="Pfam" id="PF05193"/>
    </source>
</evidence>
<accession>A0A7M7LR88</accession>
<dbReference type="KEGG" id="ame:411714"/>
<gene>
    <name evidence="5 6" type="primary">LOC411714</name>
</gene>
<organism evidence="3">
    <name type="scientific">Apis mellifera</name>
    <name type="common">Honeybee</name>
    <dbReference type="NCBI Taxonomy" id="7460"/>
    <lineage>
        <taxon>Eukaryota</taxon>
        <taxon>Metazoa</taxon>
        <taxon>Ecdysozoa</taxon>
        <taxon>Arthropoda</taxon>
        <taxon>Hexapoda</taxon>
        <taxon>Insecta</taxon>
        <taxon>Pterygota</taxon>
        <taxon>Neoptera</taxon>
        <taxon>Endopterygota</taxon>
        <taxon>Hymenoptera</taxon>
        <taxon>Apocrita</taxon>
        <taxon>Aculeata</taxon>
        <taxon>Apoidea</taxon>
        <taxon>Anthophila</taxon>
        <taxon>Apidae</taxon>
        <taxon>Apis</taxon>
    </lineage>
</organism>
<dbReference type="RefSeq" id="XP_006563167.1">
    <property type="nucleotide sequence ID" value="XM_006563104.3"/>
</dbReference>
<proteinExistence type="predicted"/>
<dbReference type="GeneID" id="411714"/>
<evidence type="ECO:0000313" key="4">
    <source>
        <dbReference type="Proteomes" id="UP000005203"/>
    </source>
</evidence>
<name>A0A7M7LR88_APIME</name>
<sequence>MRYNMAPVDNSPRENMGAFDFIYSIKANDTIPVHIYKSRDTGITVCIADVEGPVVNGYFCLATEAHDDDGLPHTLEHLVFLGSEDYPYKGVLDLLANRCLASGTNAATQIDSTFYTMITAGSEGFLSLMPIYLDHILYPLLTDAAFLTEIHHVSGEGEDAGVVYCEMQGKEATGEYLVYMEQIRALFPGRCGYKSNVGGALKNLRESTNNEKIREYHQEFYRPENLTIVIAGQVKHADVFKALQTIEKKIIAKGNRSFFKRPWQNPIPPLTKTVDVDVYYPCDNEDNGIVNVAWRGSSINNKMYDLIGCTLLLKYLTDTSVSPVQKEFVEIDDAYASNVGYSYPKYTISELCLEFESVPKLKIPLIKDQLLKVLNDVYEKGIDMKRMKTVVHRRILETLSCLENEPHDSVAHMLFGYALYGNSKDDLDQRTNEIQDFRKLETEPESYWLNLLKTYFIDPPFVIVKGIPSLEKKHELTEKEKVRVAKQIENLGKEGLQEKERKLQEAIAKNNIPVPDEILSSVPIPSTHLINFHYIKSYTTETSKQHSRFDVSKLPFYTYLDHVNTNFVYMFVIMNTSNVKKEYKPYIPLLLEIIMECPVMRNGQLIPYEEIVAELEADTTNNATALGIGINSSKFSCGLYSYSALLILQIEIEKYEKGVQWIKELLYETKLTPDRLKITAAKMVNDVAQVKRQGNKVVNDLMKGLIYNKDSNPYTSSMLRQQKFLNNVLERLNNETGQKEIVSEIESVRELLTIPKNMVLYMATNVDKLTAQVPNVYNPWNTYFSTFDTSSKIKLEAIPDSTLINSPDEIPFRGCVTGLGSIESSYLCQCCPCISDYQSPDLAPLLVCIKYLTQLEGPMWKLIRGQGLSYGYAIYPKPNDGLLYFSLYKSTNVIAAYKEAKSIVEIHIFENKWEKLLFESAKSCLIFEIIEKEQNVGDLVEQSLLSYFKNVPHDYTQQMVQHVSEVTIEDMDRIASQYLKPLFDPKECRTTVVCHPSKVPEIVDAFKTFNHDLKSYNVLEESYLNDCV</sequence>
<dbReference type="InterPro" id="IPR007863">
    <property type="entry name" value="Peptidase_M16_C"/>
</dbReference>
<dbReference type="AlphaFoldDB" id="A0A7M7LR88"/>
<accession>A0A7M7GUL3</accession>
<dbReference type="Gene3D" id="3.30.830.10">
    <property type="entry name" value="Metalloenzyme, LuxS/M16 peptidase-like"/>
    <property type="match status" value="4"/>
</dbReference>
<dbReference type="EnsemblMetazoa" id="XM_006563105">
    <property type="protein sequence ID" value="XP_006563168"/>
    <property type="gene ID" value="LOC411714"/>
</dbReference>
<accession>A0A8B6YZP2</accession>
<dbReference type="FunFam" id="3.30.830.10:FF:000015">
    <property type="entry name" value="Putative zinc metalloprotease"/>
    <property type="match status" value="1"/>
</dbReference>
<evidence type="ECO:0000313" key="5">
    <source>
        <dbReference type="RefSeq" id="XP_006563167.1"/>
    </source>
</evidence>
<dbReference type="PANTHER" id="PTHR43016:SF16">
    <property type="entry name" value="METALLOPROTEASE, PUTATIVE (AFU_ORTHOLOGUE AFUA_4G07610)-RELATED"/>
    <property type="match status" value="1"/>
</dbReference>
<dbReference type="Proteomes" id="UP000005203">
    <property type="component" value="Linkage group LG16"/>
</dbReference>
<dbReference type="OrthoDB" id="4953at2759"/>
<dbReference type="InterPro" id="IPR011765">
    <property type="entry name" value="Pept_M16_N"/>
</dbReference>
<dbReference type="FunFam" id="3.30.830.10:FF:000031">
    <property type="entry name" value="Putative zinc metalloprotease"/>
    <property type="match status" value="1"/>
</dbReference>
<dbReference type="EnsemblMetazoa" id="XM_006563104">
    <property type="protein sequence ID" value="XP_006563167"/>
    <property type="gene ID" value="LOC411714"/>
</dbReference>
<evidence type="ECO:0000259" key="1">
    <source>
        <dbReference type="Pfam" id="PF00675"/>
    </source>
</evidence>
<accession>A0A8B6YXZ1</accession>
<dbReference type="SUPFAM" id="SSF63411">
    <property type="entry name" value="LuxS/MPP-like metallohydrolase"/>
    <property type="match status" value="4"/>
</dbReference>
<protein>
    <submittedName>
        <fullName evidence="5 6">Uncharacterized protein C05D11.1 isoform X1</fullName>
    </submittedName>
</protein>
<feature type="domain" description="Peptidase M16 N-terminal" evidence="1">
    <location>
        <begin position="64"/>
        <end position="154"/>
    </location>
</feature>
<feature type="domain" description="Peptidase M16 C-terminal" evidence="2">
    <location>
        <begin position="209"/>
        <end position="389"/>
    </location>
</feature>
<dbReference type="Pfam" id="PF05193">
    <property type="entry name" value="Peptidase_M16_C"/>
    <property type="match status" value="1"/>
</dbReference>
<keyword evidence="4" id="KW-1185">Reference proteome</keyword>
<evidence type="ECO:0000313" key="6">
    <source>
        <dbReference type="RefSeq" id="XP_006563168.1"/>
    </source>
</evidence>
<evidence type="ECO:0000313" key="3">
    <source>
        <dbReference type="EnsemblMetazoa" id="XP_006563167"/>
    </source>
</evidence>
<reference evidence="3" key="1">
    <citation type="submission" date="2021-01" db="UniProtKB">
        <authorList>
            <consortium name="EnsemblMetazoa"/>
        </authorList>
    </citation>
    <scope>IDENTIFICATION</scope>
    <source>
        <strain evidence="3">DH4</strain>
    </source>
</reference>
<dbReference type="RefSeq" id="XP_006563168.1">
    <property type="nucleotide sequence ID" value="XM_006563105.3"/>
</dbReference>
<dbReference type="PANTHER" id="PTHR43016">
    <property type="entry name" value="PRESEQUENCE PROTEASE"/>
    <property type="match status" value="1"/>
</dbReference>
<dbReference type="GO" id="GO:0046872">
    <property type="term" value="F:metal ion binding"/>
    <property type="evidence" value="ECO:0007669"/>
    <property type="project" value="InterPro"/>
</dbReference>
<dbReference type="InterPro" id="IPR011249">
    <property type="entry name" value="Metalloenz_LuxS/M16"/>
</dbReference>